<gene>
    <name evidence="3" type="ORF">CPY51_23385</name>
</gene>
<dbReference type="Gene3D" id="3.30.450.180">
    <property type="match status" value="1"/>
</dbReference>
<evidence type="ECO:0000259" key="2">
    <source>
        <dbReference type="SMART" id="SM00530"/>
    </source>
</evidence>
<reference evidence="3 4" key="1">
    <citation type="journal article" date="2018" name="Sci. Rep.">
        <title>Rhizobium tumorigenes sp. nov., a novel plant tumorigenic bacterium isolated from cane gall tumors on thornless blackberry.</title>
        <authorList>
            <person name="Kuzmanovi N."/>
            <person name="Smalla K."/>
            <person name="Gronow S."/>
            <person name="PuBawska J."/>
        </authorList>
    </citation>
    <scope>NUCLEOTIDE SEQUENCE [LARGE SCALE GENOMIC DNA]</scope>
    <source>
        <strain evidence="3 4">CCBAU 85046</strain>
    </source>
</reference>
<evidence type="ECO:0000256" key="1">
    <source>
        <dbReference type="SAM" id="MobiDB-lite"/>
    </source>
</evidence>
<dbReference type="SUPFAM" id="SSF47413">
    <property type="entry name" value="lambda repressor-like DNA-binding domains"/>
    <property type="match status" value="1"/>
</dbReference>
<dbReference type="InterPro" id="IPR001387">
    <property type="entry name" value="Cro/C1-type_HTH"/>
</dbReference>
<sequence length="302" mass="34502">MSENLATIEARRRESGDFLRSRRERLAPASVGLPEGYRRRTPGLRREEVAMLAGVGTTWYTWLEQGRDVRPSAEVLTALADTLRLDTAERRHLFILNDRPPPETAATDPGRVCEPLQRMLASLTQQPAYVVGKRWDVLAWNRAAAMLFGDYGKLQGDERNIMHLVFANEEHRKLLVDWETVARMSLAMFRSDNARYAGDPDFERLVSTLKKASPEFREWWQRHEVLRPLTGHKRIRHPEQGLMSFEHTSLSVTDQPDMKLVVYTPVETDGTIGKLAELLGQASPREAPPWGQPWTPSQNLEP</sequence>
<dbReference type="EMBL" id="PCDP01000051">
    <property type="protein sequence ID" value="PZM10302.1"/>
    <property type="molecule type" value="Genomic_DNA"/>
</dbReference>
<feature type="region of interest" description="Disordered" evidence="1">
    <location>
        <begin position="281"/>
        <end position="302"/>
    </location>
</feature>
<dbReference type="InterPro" id="IPR010982">
    <property type="entry name" value="Lambda_DNA-bd_dom_sf"/>
</dbReference>
<dbReference type="GO" id="GO:0003677">
    <property type="term" value="F:DNA binding"/>
    <property type="evidence" value="ECO:0007669"/>
    <property type="project" value="InterPro"/>
</dbReference>
<dbReference type="Pfam" id="PF13560">
    <property type="entry name" value="HTH_31"/>
    <property type="match status" value="1"/>
</dbReference>
<organism evidence="3 4">
    <name type="scientific">Rhizobium tubonense</name>
    <dbReference type="NCBI Taxonomy" id="484088"/>
    <lineage>
        <taxon>Bacteria</taxon>
        <taxon>Pseudomonadati</taxon>
        <taxon>Pseudomonadota</taxon>
        <taxon>Alphaproteobacteria</taxon>
        <taxon>Hyphomicrobiales</taxon>
        <taxon>Rhizobiaceae</taxon>
        <taxon>Rhizobium/Agrobacterium group</taxon>
        <taxon>Rhizobium</taxon>
    </lineage>
</organism>
<name>A0A2W4CA86_9HYPH</name>
<dbReference type="PANTHER" id="PTHR35010">
    <property type="entry name" value="BLL4672 PROTEIN-RELATED"/>
    <property type="match status" value="1"/>
</dbReference>
<dbReference type="Pfam" id="PF17765">
    <property type="entry name" value="MLTR_LBD"/>
    <property type="match status" value="1"/>
</dbReference>
<accession>A0A2W4CA86</accession>
<evidence type="ECO:0000313" key="4">
    <source>
        <dbReference type="Proteomes" id="UP000248925"/>
    </source>
</evidence>
<dbReference type="Proteomes" id="UP000248925">
    <property type="component" value="Unassembled WGS sequence"/>
</dbReference>
<dbReference type="InterPro" id="IPR041413">
    <property type="entry name" value="MLTR_LBD"/>
</dbReference>
<dbReference type="SMART" id="SM00530">
    <property type="entry name" value="HTH_XRE"/>
    <property type="match status" value="1"/>
</dbReference>
<evidence type="ECO:0000313" key="3">
    <source>
        <dbReference type="EMBL" id="PZM10302.1"/>
    </source>
</evidence>
<protein>
    <submittedName>
        <fullName evidence="3">Transcriptional regulator</fullName>
    </submittedName>
</protein>
<dbReference type="Gene3D" id="1.10.260.40">
    <property type="entry name" value="lambda repressor-like DNA-binding domains"/>
    <property type="match status" value="1"/>
</dbReference>
<keyword evidence="4" id="KW-1185">Reference proteome</keyword>
<dbReference type="AlphaFoldDB" id="A0A2W4CA86"/>
<dbReference type="RefSeq" id="WP_111162641.1">
    <property type="nucleotide sequence ID" value="NZ_PCDP01000051.1"/>
</dbReference>
<dbReference type="PANTHER" id="PTHR35010:SF3">
    <property type="entry name" value="BLL4873 PROTEIN"/>
    <property type="match status" value="1"/>
</dbReference>
<feature type="domain" description="HTH cro/C1-type" evidence="2">
    <location>
        <begin position="18"/>
        <end position="90"/>
    </location>
</feature>
<dbReference type="CDD" id="cd00093">
    <property type="entry name" value="HTH_XRE"/>
    <property type="match status" value="1"/>
</dbReference>
<comment type="caution">
    <text evidence="3">The sequence shown here is derived from an EMBL/GenBank/DDBJ whole genome shotgun (WGS) entry which is preliminary data.</text>
</comment>
<proteinExistence type="predicted"/>
<dbReference type="OrthoDB" id="5346389at2"/>